<gene>
    <name evidence="1" type="ORF">UFB30_07070</name>
</gene>
<proteinExistence type="predicted"/>
<reference evidence="1 2" key="1">
    <citation type="submission" date="2023-12" db="EMBL/GenBank/DDBJ databases">
        <title>Jeotgalibacillus haloalkaliphilus sp. nov., a novel salt-tolerant bacteria, isolated from the estuary of the Fenhe River into the Yellow River.</title>
        <authorList>
            <person name="Li Y."/>
        </authorList>
    </citation>
    <scope>NUCLEOTIDE SEQUENCE [LARGE SCALE GENOMIC DNA]</scope>
    <source>
        <strain evidence="1 2">HH7-29</strain>
    </source>
</reference>
<evidence type="ECO:0008006" key="3">
    <source>
        <dbReference type="Google" id="ProtNLM"/>
    </source>
</evidence>
<protein>
    <recommendedName>
        <fullName evidence="3">DUF5590 domain-containing protein</fullName>
    </recommendedName>
</protein>
<dbReference type="RefSeq" id="WP_322420980.1">
    <property type="nucleotide sequence ID" value="NZ_JAXQNN010000002.1"/>
</dbReference>
<keyword evidence="2" id="KW-1185">Reference proteome</keyword>
<dbReference type="InterPro" id="IPR046350">
    <property type="entry name" value="Cystatin_sf"/>
</dbReference>
<name>A0ABU5KL51_9BACL</name>
<dbReference type="SUPFAM" id="SSF54403">
    <property type="entry name" value="Cystatin/monellin"/>
    <property type="match status" value="1"/>
</dbReference>
<sequence length="155" mass="17944">MKKWILLLSAVITVFIICFVLIYSTARQQVNAELEIAEEAARAQGMEVTDSYHYHGSEVYYIVTGDMEGSNQLFFYPENTELDSVVIPVEDGISEEQALDMLYNDDEPQKILSSKIGMESVGPVWEIVYEDEDDLLNYYYVKFESGDWWRTIRNL</sequence>
<dbReference type="Gene3D" id="3.10.450.40">
    <property type="match status" value="2"/>
</dbReference>
<dbReference type="EMBL" id="JAXQNN010000002">
    <property type="protein sequence ID" value="MDZ5711983.1"/>
    <property type="molecule type" value="Genomic_DNA"/>
</dbReference>
<accession>A0ABU5KL51</accession>
<dbReference type="Proteomes" id="UP001292084">
    <property type="component" value="Unassembled WGS sequence"/>
</dbReference>
<evidence type="ECO:0000313" key="2">
    <source>
        <dbReference type="Proteomes" id="UP001292084"/>
    </source>
</evidence>
<evidence type="ECO:0000313" key="1">
    <source>
        <dbReference type="EMBL" id="MDZ5711983.1"/>
    </source>
</evidence>
<organism evidence="1 2">
    <name type="scientific">Jeotgalibacillus haloalkalitolerans</name>
    <dbReference type="NCBI Taxonomy" id="3104292"/>
    <lineage>
        <taxon>Bacteria</taxon>
        <taxon>Bacillati</taxon>
        <taxon>Bacillota</taxon>
        <taxon>Bacilli</taxon>
        <taxon>Bacillales</taxon>
        <taxon>Caryophanaceae</taxon>
        <taxon>Jeotgalibacillus</taxon>
    </lineage>
</organism>
<comment type="caution">
    <text evidence="1">The sequence shown here is derived from an EMBL/GenBank/DDBJ whole genome shotgun (WGS) entry which is preliminary data.</text>
</comment>